<dbReference type="InterPro" id="IPR036038">
    <property type="entry name" value="Aminotransferase-like"/>
</dbReference>
<dbReference type="SUPFAM" id="SSF56752">
    <property type="entry name" value="D-aminoacid aminotransferase-like PLP-dependent enzymes"/>
    <property type="match status" value="1"/>
</dbReference>
<dbReference type="Gene3D" id="3.30.470.10">
    <property type="match status" value="1"/>
</dbReference>
<dbReference type="Proteomes" id="UP000619486">
    <property type="component" value="Unassembled WGS sequence"/>
</dbReference>
<dbReference type="InterPro" id="IPR001544">
    <property type="entry name" value="Aminotrans_IV"/>
</dbReference>
<accession>A0A918LTR8</accession>
<gene>
    <name evidence="1" type="ORF">GCM10014713_47840</name>
</gene>
<comment type="caution">
    <text evidence="1">The sequence shown here is derived from an EMBL/GenBank/DDBJ whole genome shotgun (WGS) entry which is preliminary data.</text>
</comment>
<dbReference type="RefSeq" id="WP_189203618.1">
    <property type="nucleotide sequence ID" value="NZ_BMQQ01000020.1"/>
</dbReference>
<keyword evidence="2" id="KW-1185">Reference proteome</keyword>
<dbReference type="GO" id="GO:0003824">
    <property type="term" value="F:catalytic activity"/>
    <property type="evidence" value="ECO:0007669"/>
    <property type="project" value="InterPro"/>
</dbReference>
<sequence>MSHAPVYIEIDGRPAADPELIATLQSAYGHFTAMQVRHGGVRGLGLHLDRLDGASRELFGTGVDKDHVRALMRQALRAAGRAEAAVRVYMYEGTAMVTVREPFAFDDAPQALKSVPYQRPAAHLKHLGGFGQTYHREAVRREGFDEALLTAPDGTVSEGAVTNIAFWDGASVRWPDAPALHGVTMALLEPLLGSVRGPVTLADVPSFRAAFVTNSRGIAPVSRIDETVLPGDERLMARVREAYASVEWETL</sequence>
<dbReference type="InterPro" id="IPR043131">
    <property type="entry name" value="BCAT-like_N"/>
</dbReference>
<dbReference type="InterPro" id="IPR043132">
    <property type="entry name" value="BCAT-like_C"/>
</dbReference>
<evidence type="ECO:0000313" key="1">
    <source>
        <dbReference type="EMBL" id="GGT48043.1"/>
    </source>
</evidence>
<organism evidence="1 2">
    <name type="scientific">Streptomyces purpureus</name>
    <dbReference type="NCBI Taxonomy" id="1951"/>
    <lineage>
        <taxon>Bacteria</taxon>
        <taxon>Bacillati</taxon>
        <taxon>Actinomycetota</taxon>
        <taxon>Actinomycetes</taxon>
        <taxon>Kitasatosporales</taxon>
        <taxon>Streptomycetaceae</taxon>
        <taxon>Streptomyces</taxon>
    </lineage>
</organism>
<name>A0A918LTR8_9ACTN</name>
<proteinExistence type="predicted"/>
<dbReference type="EMBL" id="BMQQ01000020">
    <property type="protein sequence ID" value="GGT48043.1"/>
    <property type="molecule type" value="Genomic_DNA"/>
</dbReference>
<evidence type="ECO:0008006" key="3">
    <source>
        <dbReference type="Google" id="ProtNLM"/>
    </source>
</evidence>
<dbReference type="AlphaFoldDB" id="A0A918LTR8"/>
<dbReference type="NCBIfam" id="NF006734">
    <property type="entry name" value="PRK09266.1"/>
    <property type="match status" value="1"/>
</dbReference>
<protein>
    <recommendedName>
        <fullName evidence="3">Class IV aminotransferase</fullName>
    </recommendedName>
</protein>
<evidence type="ECO:0000313" key="2">
    <source>
        <dbReference type="Proteomes" id="UP000619486"/>
    </source>
</evidence>
<dbReference type="Gene3D" id="3.20.10.10">
    <property type="entry name" value="D-amino Acid Aminotransferase, subunit A, domain 2"/>
    <property type="match status" value="1"/>
</dbReference>
<reference evidence="1" key="1">
    <citation type="journal article" date="2014" name="Int. J. Syst. Evol. Microbiol.">
        <title>Complete genome sequence of Corynebacterium casei LMG S-19264T (=DSM 44701T), isolated from a smear-ripened cheese.</title>
        <authorList>
            <consortium name="US DOE Joint Genome Institute (JGI-PGF)"/>
            <person name="Walter F."/>
            <person name="Albersmeier A."/>
            <person name="Kalinowski J."/>
            <person name="Ruckert C."/>
        </authorList>
    </citation>
    <scope>NUCLEOTIDE SEQUENCE</scope>
    <source>
        <strain evidence="1">JCM 3172</strain>
    </source>
</reference>
<reference evidence="1" key="2">
    <citation type="submission" date="2020-09" db="EMBL/GenBank/DDBJ databases">
        <authorList>
            <person name="Sun Q."/>
            <person name="Ohkuma M."/>
        </authorList>
    </citation>
    <scope>NUCLEOTIDE SEQUENCE</scope>
    <source>
        <strain evidence="1">JCM 3172</strain>
    </source>
</reference>
<dbReference type="Pfam" id="PF01063">
    <property type="entry name" value="Aminotran_4"/>
    <property type="match status" value="1"/>
</dbReference>